<name>A0A2G8KZC5_STIJA</name>
<dbReference type="EMBL" id="MRZV01000291">
    <property type="protein sequence ID" value="PIK53348.1"/>
    <property type="molecule type" value="Genomic_DNA"/>
</dbReference>
<keyword evidence="2" id="KW-0812">Transmembrane</keyword>
<organism evidence="3 4">
    <name type="scientific">Stichopus japonicus</name>
    <name type="common">Sea cucumber</name>
    <dbReference type="NCBI Taxonomy" id="307972"/>
    <lineage>
        <taxon>Eukaryota</taxon>
        <taxon>Metazoa</taxon>
        <taxon>Echinodermata</taxon>
        <taxon>Eleutherozoa</taxon>
        <taxon>Echinozoa</taxon>
        <taxon>Holothuroidea</taxon>
        <taxon>Aspidochirotacea</taxon>
        <taxon>Aspidochirotida</taxon>
        <taxon>Stichopodidae</taxon>
        <taxon>Apostichopus</taxon>
    </lineage>
</organism>
<gene>
    <name evidence="3" type="ORF">BSL78_09765</name>
</gene>
<feature type="transmembrane region" description="Helical" evidence="2">
    <location>
        <begin position="21"/>
        <end position="40"/>
    </location>
</feature>
<dbReference type="AlphaFoldDB" id="A0A2G8KZC5"/>
<protein>
    <submittedName>
        <fullName evidence="3">Uncharacterized protein</fullName>
    </submittedName>
</protein>
<sequence>MGKTARDYCVYRLSFTCTHHINILLPGGVLIVSLIILIPFQNPDELDDVFHSSGPSPSPPSYHKAISNSYLMPPYVMRRSLPVPASVSQIGKDGEDVRRVTPPGSSGSSTTGSCPRHLPAPPTPYAVKGTTQYLTHVRREPPPLSSYHPPTVAQKRTAPDGNRGQWL</sequence>
<evidence type="ECO:0000313" key="3">
    <source>
        <dbReference type="EMBL" id="PIK53348.1"/>
    </source>
</evidence>
<evidence type="ECO:0000313" key="4">
    <source>
        <dbReference type="Proteomes" id="UP000230750"/>
    </source>
</evidence>
<feature type="compositionally biased region" description="Low complexity" evidence="1">
    <location>
        <begin position="101"/>
        <end position="115"/>
    </location>
</feature>
<comment type="caution">
    <text evidence="3">The sequence shown here is derived from an EMBL/GenBank/DDBJ whole genome shotgun (WGS) entry which is preliminary data.</text>
</comment>
<keyword evidence="4" id="KW-1185">Reference proteome</keyword>
<dbReference type="Proteomes" id="UP000230750">
    <property type="component" value="Unassembled WGS sequence"/>
</dbReference>
<feature type="region of interest" description="Disordered" evidence="1">
    <location>
        <begin position="86"/>
        <end position="167"/>
    </location>
</feature>
<accession>A0A2G8KZC5</accession>
<keyword evidence="2" id="KW-1133">Transmembrane helix</keyword>
<reference evidence="3 4" key="1">
    <citation type="journal article" date="2017" name="PLoS Biol.">
        <title>The sea cucumber genome provides insights into morphological evolution and visceral regeneration.</title>
        <authorList>
            <person name="Zhang X."/>
            <person name="Sun L."/>
            <person name="Yuan J."/>
            <person name="Sun Y."/>
            <person name="Gao Y."/>
            <person name="Zhang L."/>
            <person name="Li S."/>
            <person name="Dai H."/>
            <person name="Hamel J.F."/>
            <person name="Liu C."/>
            <person name="Yu Y."/>
            <person name="Liu S."/>
            <person name="Lin W."/>
            <person name="Guo K."/>
            <person name="Jin S."/>
            <person name="Xu P."/>
            <person name="Storey K.B."/>
            <person name="Huan P."/>
            <person name="Zhang T."/>
            <person name="Zhou Y."/>
            <person name="Zhang J."/>
            <person name="Lin C."/>
            <person name="Li X."/>
            <person name="Xing L."/>
            <person name="Huo D."/>
            <person name="Sun M."/>
            <person name="Wang L."/>
            <person name="Mercier A."/>
            <person name="Li F."/>
            <person name="Yang H."/>
            <person name="Xiang J."/>
        </authorList>
    </citation>
    <scope>NUCLEOTIDE SEQUENCE [LARGE SCALE GENOMIC DNA]</scope>
    <source>
        <strain evidence="3">Shaxun</strain>
        <tissue evidence="3">Muscle</tissue>
    </source>
</reference>
<proteinExistence type="predicted"/>
<keyword evidence="2" id="KW-0472">Membrane</keyword>
<evidence type="ECO:0000256" key="1">
    <source>
        <dbReference type="SAM" id="MobiDB-lite"/>
    </source>
</evidence>
<evidence type="ECO:0000256" key="2">
    <source>
        <dbReference type="SAM" id="Phobius"/>
    </source>
</evidence>